<keyword evidence="3" id="KW-1185">Reference proteome</keyword>
<accession>A0A3S0ZPS7</accession>
<proteinExistence type="predicted"/>
<organism evidence="2 3">
    <name type="scientific">Elysia chlorotica</name>
    <name type="common">Eastern emerald elysia</name>
    <name type="synonym">Sea slug</name>
    <dbReference type="NCBI Taxonomy" id="188477"/>
    <lineage>
        <taxon>Eukaryota</taxon>
        <taxon>Metazoa</taxon>
        <taxon>Spiralia</taxon>
        <taxon>Lophotrochozoa</taxon>
        <taxon>Mollusca</taxon>
        <taxon>Gastropoda</taxon>
        <taxon>Heterobranchia</taxon>
        <taxon>Euthyneura</taxon>
        <taxon>Panpulmonata</taxon>
        <taxon>Sacoglossa</taxon>
        <taxon>Placobranchoidea</taxon>
        <taxon>Plakobranchidae</taxon>
        <taxon>Elysia</taxon>
    </lineage>
</organism>
<dbReference type="OrthoDB" id="6210777at2759"/>
<name>A0A3S0ZPS7_ELYCH</name>
<evidence type="ECO:0000313" key="3">
    <source>
        <dbReference type="Proteomes" id="UP000271974"/>
    </source>
</evidence>
<dbReference type="AlphaFoldDB" id="A0A3S0ZPS7"/>
<dbReference type="Proteomes" id="UP000271974">
    <property type="component" value="Unassembled WGS sequence"/>
</dbReference>
<evidence type="ECO:0000313" key="2">
    <source>
        <dbReference type="EMBL" id="RUS82892.1"/>
    </source>
</evidence>
<evidence type="ECO:0000256" key="1">
    <source>
        <dbReference type="SAM" id="MobiDB-lite"/>
    </source>
</evidence>
<dbReference type="EMBL" id="RQTK01000267">
    <property type="protein sequence ID" value="RUS82892.1"/>
    <property type="molecule type" value="Genomic_DNA"/>
</dbReference>
<sequence length="200" mass="22449">MAMAVSRNKQKSEDGGDSTVGMLKEKTQFWVSRVELSILVYVMVELQQELQSIKETLSLVTQMIPLVAELKEAFDAYKDDQEFTCTTPELEQTNAPGTSQLASAGRWAPGQRRPSAGSSKETLSFLGQGHHSKDGWTFPEATKSSTRQEQKRLHPYQGSPTGRERGRQQPWGSPVHWKSHGFQRLTKSFQKDYETSLGSL</sequence>
<reference evidence="2 3" key="1">
    <citation type="submission" date="2019-01" db="EMBL/GenBank/DDBJ databases">
        <title>A draft genome assembly of the solar-powered sea slug Elysia chlorotica.</title>
        <authorList>
            <person name="Cai H."/>
            <person name="Li Q."/>
            <person name="Fang X."/>
            <person name="Li J."/>
            <person name="Curtis N.E."/>
            <person name="Altenburger A."/>
            <person name="Shibata T."/>
            <person name="Feng M."/>
            <person name="Maeda T."/>
            <person name="Schwartz J.A."/>
            <person name="Shigenobu S."/>
            <person name="Lundholm N."/>
            <person name="Nishiyama T."/>
            <person name="Yang H."/>
            <person name="Hasebe M."/>
            <person name="Li S."/>
            <person name="Pierce S.K."/>
            <person name="Wang J."/>
        </authorList>
    </citation>
    <scope>NUCLEOTIDE SEQUENCE [LARGE SCALE GENOMIC DNA]</scope>
    <source>
        <strain evidence="2">EC2010</strain>
        <tissue evidence="2">Whole organism of an adult</tissue>
    </source>
</reference>
<comment type="caution">
    <text evidence="2">The sequence shown here is derived from an EMBL/GenBank/DDBJ whole genome shotgun (WGS) entry which is preliminary data.</text>
</comment>
<feature type="compositionally biased region" description="Polar residues" evidence="1">
    <location>
        <begin position="88"/>
        <end position="102"/>
    </location>
</feature>
<feature type="region of interest" description="Disordered" evidence="1">
    <location>
        <begin position="88"/>
        <end position="184"/>
    </location>
</feature>
<protein>
    <submittedName>
        <fullName evidence="2">Uncharacterized protein</fullName>
    </submittedName>
</protein>
<gene>
    <name evidence="2" type="ORF">EGW08_009357</name>
</gene>